<comment type="caution">
    <text evidence="3">The sequence shown here is derived from an EMBL/GenBank/DDBJ whole genome shotgun (WGS) entry which is preliminary data.</text>
</comment>
<dbReference type="InterPro" id="IPR032436">
    <property type="entry name" value="URB1_C"/>
</dbReference>
<proteinExistence type="predicted"/>
<dbReference type="GO" id="GO:0000463">
    <property type="term" value="P:maturation of LSU-rRNA from tricistronic rRNA transcript (SSU-rRNA, 5.8S rRNA, LSU-rRNA)"/>
    <property type="evidence" value="ECO:0007669"/>
    <property type="project" value="TreeGrafter"/>
</dbReference>
<evidence type="ECO:0000313" key="4">
    <source>
        <dbReference type="Proteomes" id="UP000765509"/>
    </source>
</evidence>
<dbReference type="PANTHER" id="PTHR13500">
    <property type="entry name" value="NUCLEOLAR PRERIBOSOMAL-ASSOCIATED PROTEIN 1"/>
    <property type="match status" value="1"/>
</dbReference>
<dbReference type="GO" id="GO:0000466">
    <property type="term" value="P:maturation of 5.8S rRNA from tricistronic rRNA transcript (SSU-rRNA, 5.8S rRNA, LSU-rRNA)"/>
    <property type="evidence" value="ECO:0007669"/>
    <property type="project" value="TreeGrafter"/>
</dbReference>
<feature type="domain" description="URB1 C-terminal" evidence="2">
    <location>
        <begin position="1683"/>
        <end position="1877"/>
    </location>
</feature>
<dbReference type="Proteomes" id="UP000765509">
    <property type="component" value="Unassembled WGS sequence"/>
</dbReference>
<dbReference type="InterPro" id="IPR039844">
    <property type="entry name" value="URB1"/>
</dbReference>
<protein>
    <recommendedName>
        <fullName evidence="5">Nucleolar pre-ribosomal-associated protein 1 C-terminal domain-containing protein</fullName>
    </recommendedName>
</protein>
<organism evidence="3 4">
    <name type="scientific">Austropuccinia psidii MF-1</name>
    <dbReference type="NCBI Taxonomy" id="1389203"/>
    <lineage>
        <taxon>Eukaryota</taxon>
        <taxon>Fungi</taxon>
        <taxon>Dikarya</taxon>
        <taxon>Basidiomycota</taxon>
        <taxon>Pucciniomycotina</taxon>
        <taxon>Pucciniomycetes</taxon>
        <taxon>Pucciniales</taxon>
        <taxon>Sphaerophragmiaceae</taxon>
        <taxon>Austropuccinia</taxon>
    </lineage>
</organism>
<dbReference type="GO" id="GO:0005730">
    <property type="term" value="C:nucleolus"/>
    <property type="evidence" value="ECO:0007669"/>
    <property type="project" value="TreeGrafter"/>
</dbReference>
<accession>A0A9Q3BN39</accession>
<dbReference type="Pfam" id="PF11707">
    <property type="entry name" value="Npa1"/>
    <property type="match status" value="1"/>
</dbReference>
<sequence>MNIWKRYRGFFIVEQFWSSVPNIIRGRKLNSLMASKALLAFRTGSDVVAALCQEEPVRVGAALDHLRLLCSIQPISAVIADYLKLEPTADSLLNVLNLARQSNSIHLLANSLYTLSCIISRLSSISSESNQPINLSTIINHLIHNHSKSIHRCFAPGRTEATLACLSLLIACVSWDEGSCSKVVIGDLRWDTKTIARLLNTRQVAVSPHETKTPKSTRNGTQNLKSFKIKGGLRSTDVRTMMLRFIFIITHLPHLHWSHKLEFWRTKGLVDGVLKHLRTDSYEIIAYVLINLWENVVRQDSWAMSKYNLSHEASTLVAKLPAWELLDGKVIEAIAELLDRDDAVKDAPGSSHSFSETIAQMVEKFLTNLVDYIHELFPMNLLQSHSNTRLLQHRILLTLIKSLAPTKSLRRQRIALHILCLAPSCSSTLWRTTAPASEPAATLGWISSVGFATKVASLPISLPHESRHLAVFIEDKGTLTAIANNLLAQCVPTPVTRLWFTRALQHENALVKFSALGLLLSGLKKALSISRQLKVAMGQQEINIDCIGNTKQCVPGQRAAATNHWSTLQSAFHLALQAVLPDPQVLIAALKLAPRRAAGNRVSVASSGCETQEPVETQKHHDGDGTDVDILSFHILAVLLMYHEIMPHLIYCLNFDYAKLIPVFLKVGEEDGHTDLKNTSISSNRHNSAVSYLCQSRILRLITYSAQSNFIPASPNLVKFLLSISCAPPVNRSTPSSFSVPQSIKETAHRTLHAICKSSVPHLRDEYEVKELDLWIYGLAELKRILGDVTNLIAFLDDCLRACLRNPLKYVQMSDERTKLYPLLSGGFRFPILLASLLSKVTNITTAFTSQTINPSRENLISIIIKFLDIYLLKSLTSPHDLRPIILIQHISFEFCQLLKVAFDQQRARHLHLPTYMGPTILSLLISVTQPIIERGSLSQSDISWPSHISQSTLSDQLTALKVMHRLFVALSKQQTATNNKKAVMLIDFSPSDDNVLSTEGRLSLIRFITRSFEVDRFKIKPFIKQDTEVVHVPLGYDDKAKNIKALLDLIAHSLTQDPLLFEGFMQDEALWHVSQQAADQHDYVLLLDIMQIFSSGVPKVRPIEEQAFARYVELLNKALISTLISDPGMPQHFEKSRILLHCVTTLLPVLTNANQCQLLVSILTHAQYSFIRDKCDDFSTLLGAVMKWNTKENQLLLERFLVSPIMEKLLYISQLDHAEAAMELVLVLVEQSLGPNASKNFEIADQIWETYSQQVLQQNLIGLHNVNNKKLKVVTLLVQQNSNIYLAAVQWLAQVPISQFNLPWNGILNLLVACLEISPFDDSSSNLCQFPTTECWDQSRLEELLKKIGSGLLSEQFQADDLASQEARASRISASKAFKLICSRLQLRSKLNVDTFLSHDTTTIGVAPAFVETLNVLREIRSNYLTSYVSRCLLWLVRRFAEDDVLTIDTEALCEGFEQYLSSDFTEGILPVHLVNPILTAALHRWLDCGFVMKLVASLIQFTKLDDTEVLKHVRALAEGRKFRLLMTSANKNEDQAVLVVSILAKLVMNYPAVTIKATLSKSLIPFYGGSMSLKDRLMFQIFRVEDLWSDKSALDEVFLSWKPPTTQISSVAAKPFDFLALLDSDKIDATCVWMMSRLNSQPSPSLSYYDPGFLLSSFLRNIENTPVLIATWLLIARTGMLGLAMCALSSARKSWRFLGDRCLAKSQECLNALNHTDTLDILLPLNHFRRLHSAGENKHAAANTPPLITLFLARSLKVFCSTPESSLYPSMSRFLLHRALIDSADVPMLYSMLYSDNSPTEHHVWLLKVLRDGLHTAADWRIMDFRQTIDILMTLVLSSIHTTSSTLRLLLLQLLRKATSHNQSCVKLVNKSALVHVLKRLQPLSKAECRESLKIMEQIAARLPLFYRETAADAVESIGGLLKTQPMRNQALATPSLAIIRCLLVSAPFWLNASNRFLLIELETLASVLRHRTPCDALIHEIDMRFLYLHQDI</sequence>
<name>A0A9Q3BN39_9BASI</name>
<dbReference type="EMBL" id="AVOT02001700">
    <property type="protein sequence ID" value="MBW0467856.1"/>
    <property type="molecule type" value="Genomic_DNA"/>
</dbReference>
<dbReference type="Pfam" id="PF16201">
    <property type="entry name" value="NopRA1"/>
    <property type="match status" value="1"/>
</dbReference>
<keyword evidence="4" id="KW-1185">Reference proteome</keyword>
<dbReference type="InterPro" id="IPR021714">
    <property type="entry name" value="URB1_N"/>
</dbReference>
<feature type="domain" description="URB1 N-terminal" evidence="1">
    <location>
        <begin position="90"/>
        <end position="447"/>
    </location>
</feature>
<gene>
    <name evidence="3" type="ORF">O181_007571</name>
</gene>
<dbReference type="OrthoDB" id="72892at2759"/>
<evidence type="ECO:0000259" key="1">
    <source>
        <dbReference type="Pfam" id="PF11707"/>
    </source>
</evidence>
<evidence type="ECO:0000259" key="2">
    <source>
        <dbReference type="Pfam" id="PF16201"/>
    </source>
</evidence>
<dbReference type="PANTHER" id="PTHR13500:SF0">
    <property type="entry name" value="NUCLEOLAR PRE-RIBOSOMAL-ASSOCIATED PROTEIN 1"/>
    <property type="match status" value="1"/>
</dbReference>
<reference evidence="3" key="1">
    <citation type="submission" date="2021-03" db="EMBL/GenBank/DDBJ databases">
        <title>Draft genome sequence of rust myrtle Austropuccinia psidii MF-1, a brazilian biotype.</title>
        <authorList>
            <person name="Quecine M.C."/>
            <person name="Pachon D.M.R."/>
            <person name="Bonatelli M.L."/>
            <person name="Correr F.H."/>
            <person name="Franceschini L.M."/>
            <person name="Leite T.F."/>
            <person name="Margarido G.R.A."/>
            <person name="Almeida C.A."/>
            <person name="Ferrarezi J.A."/>
            <person name="Labate C.A."/>
        </authorList>
    </citation>
    <scope>NUCLEOTIDE SEQUENCE</scope>
    <source>
        <strain evidence="3">MF-1</strain>
    </source>
</reference>
<evidence type="ECO:0000313" key="3">
    <source>
        <dbReference type="EMBL" id="MBW0467856.1"/>
    </source>
</evidence>
<evidence type="ECO:0008006" key="5">
    <source>
        <dbReference type="Google" id="ProtNLM"/>
    </source>
</evidence>